<accession>A0A1G9CCY0</accession>
<dbReference type="SUPFAM" id="SSF52821">
    <property type="entry name" value="Rhodanese/Cell cycle control phosphatase"/>
    <property type="match status" value="1"/>
</dbReference>
<name>A0A1G9CCY0_9PROT</name>
<evidence type="ECO:0000313" key="2">
    <source>
        <dbReference type="EMBL" id="SDK49285.1"/>
    </source>
</evidence>
<dbReference type="Pfam" id="PF00581">
    <property type="entry name" value="Rhodanese"/>
    <property type="match status" value="1"/>
</dbReference>
<dbReference type="OrthoDB" id="9811849at2"/>
<dbReference type="CDD" id="cd00158">
    <property type="entry name" value="RHOD"/>
    <property type="match status" value="1"/>
</dbReference>
<evidence type="ECO:0000259" key="1">
    <source>
        <dbReference type="PROSITE" id="PS50206"/>
    </source>
</evidence>
<dbReference type="Proteomes" id="UP000198629">
    <property type="component" value="Unassembled WGS sequence"/>
</dbReference>
<dbReference type="STRING" id="492660.SAMN05192566_1381"/>
<keyword evidence="3" id="KW-1185">Reference proteome</keyword>
<evidence type="ECO:0000313" key="3">
    <source>
        <dbReference type="Proteomes" id="UP000198629"/>
    </source>
</evidence>
<dbReference type="RefSeq" id="WP_091471437.1">
    <property type="nucleotide sequence ID" value="NZ_FNFX01000003.1"/>
</dbReference>
<proteinExistence type="predicted"/>
<dbReference type="InterPro" id="IPR050229">
    <property type="entry name" value="GlpE_sulfurtransferase"/>
</dbReference>
<dbReference type="EMBL" id="FNFX01000003">
    <property type="protein sequence ID" value="SDK49285.1"/>
    <property type="molecule type" value="Genomic_DNA"/>
</dbReference>
<dbReference type="PANTHER" id="PTHR43031">
    <property type="entry name" value="FAD-DEPENDENT OXIDOREDUCTASE"/>
    <property type="match status" value="1"/>
</dbReference>
<feature type="domain" description="Rhodanese" evidence="1">
    <location>
        <begin position="20"/>
        <end position="104"/>
    </location>
</feature>
<dbReference type="Gene3D" id="3.40.250.10">
    <property type="entry name" value="Rhodanese-like domain"/>
    <property type="match status" value="1"/>
</dbReference>
<gene>
    <name evidence="2" type="ORF">SAMN05192566_1381</name>
</gene>
<dbReference type="InterPro" id="IPR036873">
    <property type="entry name" value="Rhodanese-like_dom_sf"/>
</dbReference>
<keyword evidence="2" id="KW-0378">Hydrolase</keyword>
<reference evidence="3" key="1">
    <citation type="submission" date="2016-10" db="EMBL/GenBank/DDBJ databases">
        <authorList>
            <person name="Varghese N."/>
            <person name="Submissions S."/>
        </authorList>
    </citation>
    <scope>NUCLEOTIDE SEQUENCE [LARGE SCALE GENOMIC DNA]</scope>
    <source>
        <strain evidence="3">CBMB127</strain>
    </source>
</reference>
<sequence>MSLKHLTPDELHPLLNDLSLLLIDIRNDHELVSGVLPGALHVPLGHLTMVFDQLPQDKKLVFYCRSGVRSISAGEFALAQGYADVSHLAGGILAWANAGLPIQAA</sequence>
<dbReference type="InterPro" id="IPR001763">
    <property type="entry name" value="Rhodanese-like_dom"/>
</dbReference>
<dbReference type="PROSITE" id="PS50206">
    <property type="entry name" value="RHODANESE_3"/>
    <property type="match status" value="1"/>
</dbReference>
<dbReference type="GO" id="GO:0016787">
    <property type="term" value="F:hydrolase activity"/>
    <property type="evidence" value="ECO:0007669"/>
    <property type="project" value="UniProtKB-KW"/>
</dbReference>
<organism evidence="2 3">
    <name type="scientific">Methylophilus rhizosphaerae</name>
    <dbReference type="NCBI Taxonomy" id="492660"/>
    <lineage>
        <taxon>Bacteria</taxon>
        <taxon>Pseudomonadati</taxon>
        <taxon>Pseudomonadota</taxon>
        <taxon>Betaproteobacteria</taxon>
        <taxon>Nitrosomonadales</taxon>
        <taxon>Methylophilaceae</taxon>
        <taxon>Methylophilus</taxon>
    </lineage>
</organism>
<dbReference type="SMART" id="SM00450">
    <property type="entry name" value="RHOD"/>
    <property type="match status" value="1"/>
</dbReference>
<dbReference type="PANTHER" id="PTHR43031:SF16">
    <property type="entry name" value="OXIDOREDUCTASE"/>
    <property type="match status" value="1"/>
</dbReference>
<protein>
    <submittedName>
        <fullName evidence="2">Hydroxyacylglutathione hydrolase</fullName>
    </submittedName>
</protein>
<dbReference type="AlphaFoldDB" id="A0A1G9CCY0"/>